<dbReference type="EMBL" id="LR796632">
    <property type="protein sequence ID" value="CAB4155805.1"/>
    <property type="molecule type" value="Genomic_DNA"/>
</dbReference>
<reference evidence="1" key="1">
    <citation type="submission" date="2020-04" db="EMBL/GenBank/DDBJ databases">
        <authorList>
            <person name="Chiriac C."/>
            <person name="Salcher M."/>
            <person name="Ghai R."/>
            <person name="Kavagutti S V."/>
        </authorList>
    </citation>
    <scope>NUCLEOTIDE SEQUENCE</scope>
</reference>
<gene>
    <name evidence="1" type="ORF">UFOVP670_37</name>
</gene>
<organism evidence="1">
    <name type="scientific">uncultured Caudovirales phage</name>
    <dbReference type="NCBI Taxonomy" id="2100421"/>
    <lineage>
        <taxon>Viruses</taxon>
        <taxon>Duplodnaviria</taxon>
        <taxon>Heunggongvirae</taxon>
        <taxon>Uroviricota</taxon>
        <taxon>Caudoviricetes</taxon>
        <taxon>Peduoviridae</taxon>
        <taxon>Maltschvirus</taxon>
        <taxon>Maltschvirus maltsch</taxon>
    </lineage>
</organism>
<evidence type="ECO:0000313" key="1">
    <source>
        <dbReference type="EMBL" id="CAB4155805.1"/>
    </source>
</evidence>
<proteinExistence type="predicted"/>
<accession>A0A6J5NF54</accession>
<sequence>MPETPATSTIYDLFPPPQALSDAAWQDGYDLITKHRHRLRQHDLERVAWLCAKGPARLTFKDCQTIQGIYDRVMG</sequence>
<name>A0A6J5NF54_9CAUD</name>
<protein>
    <submittedName>
        <fullName evidence="1">Uncharacterized protein</fullName>
    </submittedName>
</protein>